<organism evidence="1 2">
    <name type="scientific">Candidatus Taylorbacteria bacterium RIFCSPHIGHO2_02_FULL_46_13</name>
    <dbReference type="NCBI Taxonomy" id="1802312"/>
    <lineage>
        <taxon>Bacteria</taxon>
        <taxon>Candidatus Tayloriibacteriota</taxon>
    </lineage>
</organism>
<evidence type="ECO:0000313" key="2">
    <source>
        <dbReference type="Proteomes" id="UP000177565"/>
    </source>
</evidence>
<name>A0A1G2MTG9_9BACT</name>
<dbReference type="EMBL" id="MHRQ01000022">
    <property type="protein sequence ID" value="OHA26332.1"/>
    <property type="molecule type" value="Genomic_DNA"/>
</dbReference>
<dbReference type="AlphaFoldDB" id="A0A1G2MTG9"/>
<reference evidence="1 2" key="1">
    <citation type="journal article" date="2016" name="Nat. Commun.">
        <title>Thousands of microbial genomes shed light on interconnected biogeochemical processes in an aquifer system.</title>
        <authorList>
            <person name="Anantharaman K."/>
            <person name="Brown C.T."/>
            <person name="Hug L.A."/>
            <person name="Sharon I."/>
            <person name="Castelle C.J."/>
            <person name="Probst A.J."/>
            <person name="Thomas B.C."/>
            <person name="Singh A."/>
            <person name="Wilkins M.J."/>
            <person name="Karaoz U."/>
            <person name="Brodie E.L."/>
            <person name="Williams K.H."/>
            <person name="Hubbard S.S."/>
            <person name="Banfield J.F."/>
        </authorList>
    </citation>
    <scope>NUCLEOTIDE SEQUENCE [LARGE SCALE GENOMIC DNA]</scope>
</reference>
<proteinExistence type="predicted"/>
<comment type="caution">
    <text evidence="1">The sequence shown here is derived from an EMBL/GenBank/DDBJ whole genome shotgun (WGS) entry which is preliminary data.</text>
</comment>
<evidence type="ECO:0000313" key="1">
    <source>
        <dbReference type="EMBL" id="OHA26332.1"/>
    </source>
</evidence>
<dbReference type="STRING" id="1802312.A3C06_04810"/>
<accession>A0A1G2MTG9</accession>
<gene>
    <name evidence="1" type="ORF">A3C06_04810</name>
</gene>
<dbReference type="Proteomes" id="UP000177565">
    <property type="component" value="Unassembled WGS sequence"/>
</dbReference>
<sequence>MPLRLQKAGKQEPWTLEELAEGLESFYKQYSRYPTATEVDAYDYLPSARQIERRFGGLVELRKRLKLDSQTDFRSGIHSSQRAHSINKRAHEIEQTVYEFLQNVFKKEFVHREYFFTDDQRTRADFFVYDSRKGFCVDVFYPNSLRNLTGCLNIKLDKYQATYMREYPVIFLQMNEDITQEMLDNLVENKKKRLLTGQRLLSWNSFKGFCKSRKPLALA</sequence>
<protein>
    <submittedName>
        <fullName evidence="1">Uncharacterized protein</fullName>
    </submittedName>
</protein>